<gene>
    <name evidence="2" type="ORF">SVIO_021610</name>
</gene>
<dbReference type="EMBL" id="BJHW01000001">
    <property type="protein sequence ID" value="GDY51538.1"/>
    <property type="molecule type" value="Genomic_DNA"/>
</dbReference>
<evidence type="ECO:0000313" key="3">
    <source>
        <dbReference type="Proteomes" id="UP000301309"/>
    </source>
</evidence>
<feature type="compositionally biased region" description="Basic residues" evidence="1">
    <location>
        <begin position="65"/>
        <end position="75"/>
    </location>
</feature>
<comment type="caution">
    <text evidence="2">The sequence shown here is derived from an EMBL/GenBank/DDBJ whole genome shotgun (WGS) entry which is preliminary data.</text>
</comment>
<keyword evidence="3" id="KW-1185">Reference proteome</keyword>
<dbReference type="AlphaFoldDB" id="A0A4D4KYX3"/>
<evidence type="ECO:0000256" key="1">
    <source>
        <dbReference type="SAM" id="MobiDB-lite"/>
    </source>
</evidence>
<organism evidence="2 3">
    <name type="scientific">Streptomyces violaceusniger</name>
    <dbReference type="NCBI Taxonomy" id="68280"/>
    <lineage>
        <taxon>Bacteria</taxon>
        <taxon>Bacillati</taxon>
        <taxon>Actinomycetota</taxon>
        <taxon>Actinomycetes</taxon>
        <taxon>Kitasatosporales</taxon>
        <taxon>Streptomycetaceae</taxon>
        <taxon>Streptomyces</taxon>
        <taxon>Streptomyces violaceusniger group</taxon>
    </lineage>
</organism>
<name>A0A4D4KYX3_STRVO</name>
<accession>A0A4D4KYX3</accession>
<evidence type="ECO:0000313" key="2">
    <source>
        <dbReference type="EMBL" id="GDY51538.1"/>
    </source>
</evidence>
<proteinExistence type="predicted"/>
<reference evidence="2 3" key="1">
    <citation type="journal article" date="2020" name="Int. J. Syst. Evol. Microbiol.">
        <title>Reclassification of Streptomyces castelarensis and Streptomyces sporoclivatus as later heterotypic synonyms of Streptomyces antimycoticus.</title>
        <authorList>
            <person name="Komaki H."/>
            <person name="Tamura T."/>
        </authorList>
    </citation>
    <scope>NUCLEOTIDE SEQUENCE [LARGE SCALE GENOMIC DNA]</scope>
    <source>
        <strain evidence="2 3">NBRC 13459</strain>
    </source>
</reference>
<protein>
    <submittedName>
        <fullName evidence="2">Uncharacterized protein</fullName>
    </submittedName>
</protein>
<feature type="region of interest" description="Disordered" evidence="1">
    <location>
        <begin position="57"/>
        <end position="83"/>
    </location>
</feature>
<dbReference type="Proteomes" id="UP000301309">
    <property type="component" value="Unassembled WGS sequence"/>
</dbReference>
<sequence length="101" mass="11428">MPHTHPLPRYAAPVRFTTLTRHRILSTGFAKWGRLGTVPLRPPTRAAPQARRRALCPTPFENHTSPRRFPVHRKRPDLPVPEPAFRQHLLGGITYATGVAK</sequence>